<evidence type="ECO:0000313" key="7">
    <source>
        <dbReference type="EMBL" id="KAK7282335.1"/>
    </source>
</evidence>
<comment type="caution">
    <text evidence="7">The sequence shown here is derived from an EMBL/GenBank/DDBJ whole genome shotgun (WGS) entry which is preliminary data.</text>
</comment>
<name>A0AAN9FTD7_CROPI</name>
<protein>
    <recommendedName>
        <fullName evidence="6">NAC domain-containing protein</fullName>
    </recommendedName>
</protein>
<dbReference type="Gene3D" id="2.170.150.80">
    <property type="entry name" value="NAC domain"/>
    <property type="match status" value="1"/>
</dbReference>
<dbReference type="FunFam" id="2.170.150.80:FF:000002">
    <property type="entry name" value="Nac domain-containing protein 86"/>
    <property type="match status" value="1"/>
</dbReference>
<dbReference type="GO" id="GO:0003677">
    <property type="term" value="F:DNA binding"/>
    <property type="evidence" value="ECO:0007669"/>
    <property type="project" value="UniProtKB-KW"/>
</dbReference>
<dbReference type="InterPro" id="IPR003441">
    <property type="entry name" value="NAC-dom"/>
</dbReference>
<evidence type="ECO:0000256" key="3">
    <source>
        <dbReference type="ARBA" id="ARBA00023125"/>
    </source>
</evidence>
<reference evidence="7 8" key="1">
    <citation type="submission" date="2024-01" db="EMBL/GenBank/DDBJ databases">
        <title>The genomes of 5 underutilized Papilionoideae crops provide insights into root nodulation and disease resistanc.</title>
        <authorList>
            <person name="Yuan L."/>
        </authorList>
    </citation>
    <scope>NUCLEOTIDE SEQUENCE [LARGE SCALE GENOMIC DNA]</scope>
    <source>
        <strain evidence="7">ZHUSHIDOU_FW_LH</strain>
        <tissue evidence="7">Leaf</tissue>
    </source>
</reference>
<evidence type="ECO:0000256" key="1">
    <source>
        <dbReference type="ARBA" id="ARBA00004123"/>
    </source>
</evidence>
<keyword evidence="8" id="KW-1185">Reference proteome</keyword>
<gene>
    <name evidence="7" type="ORF">RIF29_11017</name>
</gene>
<dbReference type="Pfam" id="PF02365">
    <property type="entry name" value="NAM"/>
    <property type="match status" value="1"/>
</dbReference>
<keyword evidence="4" id="KW-0804">Transcription</keyword>
<keyword evidence="5" id="KW-0539">Nucleus</keyword>
<feature type="domain" description="NAC" evidence="6">
    <location>
        <begin position="6"/>
        <end position="156"/>
    </location>
</feature>
<evidence type="ECO:0000256" key="2">
    <source>
        <dbReference type="ARBA" id="ARBA00023015"/>
    </source>
</evidence>
<keyword evidence="3" id="KW-0238">DNA-binding</keyword>
<evidence type="ECO:0000256" key="5">
    <source>
        <dbReference type="ARBA" id="ARBA00023242"/>
    </source>
</evidence>
<evidence type="ECO:0000256" key="4">
    <source>
        <dbReference type="ARBA" id="ARBA00023163"/>
    </source>
</evidence>
<comment type="subcellular location">
    <subcellularLocation>
        <location evidence="1">Nucleus</location>
    </subcellularLocation>
</comment>
<dbReference type="PANTHER" id="PTHR31744:SF210">
    <property type="entry name" value="NAC DOMAIN-CONTAINING PROTEIN 86-LIKE"/>
    <property type="match status" value="1"/>
</dbReference>
<dbReference type="PANTHER" id="PTHR31744">
    <property type="entry name" value="PROTEIN CUP-SHAPED COTYLEDON 2-RELATED"/>
    <property type="match status" value="1"/>
</dbReference>
<accession>A0AAN9FTD7</accession>
<organism evidence="7 8">
    <name type="scientific">Crotalaria pallida</name>
    <name type="common">Smooth rattlebox</name>
    <name type="synonym">Crotalaria striata</name>
    <dbReference type="NCBI Taxonomy" id="3830"/>
    <lineage>
        <taxon>Eukaryota</taxon>
        <taxon>Viridiplantae</taxon>
        <taxon>Streptophyta</taxon>
        <taxon>Embryophyta</taxon>
        <taxon>Tracheophyta</taxon>
        <taxon>Spermatophyta</taxon>
        <taxon>Magnoliopsida</taxon>
        <taxon>eudicotyledons</taxon>
        <taxon>Gunneridae</taxon>
        <taxon>Pentapetalae</taxon>
        <taxon>rosids</taxon>
        <taxon>fabids</taxon>
        <taxon>Fabales</taxon>
        <taxon>Fabaceae</taxon>
        <taxon>Papilionoideae</taxon>
        <taxon>50 kb inversion clade</taxon>
        <taxon>genistoids sensu lato</taxon>
        <taxon>core genistoids</taxon>
        <taxon>Crotalarieae</taxon>
        <taxon>Crotalaria</taxon>
    </lineage>
</organism>
<evidence type="ECO:0000313" key="8">
    <source>
        <dbReference type="Proteomes" id="UP001372338"/>
    </source>
</evidence>
<dbReference type="PROSITE" id="PS51005">
    <property type="entry name" value="NAC"/>
    <property type="match status" value="1"/>
</dbReference>
<dbReference type="SUPFAM" id="SSF101941">
    <property type="entry name" value="NAC domain"/>
    <property type="match status" value="1"/>
</dbReference>
<keyword evidence="2" id="KW-0805">Transcription regulation</keyword>
<dbReference type="InterPro" id="IPR036093">
    <property type="entry name" value="NAC_dom_sf"/>
</dbReference>
<dbReference type="Proteomes" id="UP001372338">
    <property type="component" value="Unassembled WGS sequence"/>
</dbReference>
<dbReference type="AlphaFoldDB" id="A0AAN9FTD7"/>
<sequence>MAGMKLIPGFRFHPTDVELVKYFLKRKVLGKKFPFDVIAEIEIYKYAPWDLPDKALLKNGDLEWFFFCSRGKKYASGARMNRATEVGYWKMTGKDRTIEHRNEVVGMIKTLIFHTGRAPKGDRTDWVMHEYRLEDKELADKGVPQESYVICKVFQKEGPGPRNGAQYGRPFNEEDWDEEGEIGCVESLPLATPSAPAPLPLTTCHSSAAIDMHPSTSECVGLTPVSCPSGLTSSCSTPPSALPCSSNQAEDDILLLLDSFKEDNTLALNENNRIEEVDNAGLANNADDKLYLDPNEIFEGLGDLDSLVELGDGHDFSRGDEDEYNNTNKILPTGDIFGCCNDPSDFLELTDLEAPLFWQTKQNP</sequence>
<evidence type="ECO:0000259" key="6">
    <source>
        <dbReference type="PROSITE" id="PS51005"/>
    </source>
</evidence>
<dbReference type="GO" id="GO:0006355">
    <property type="term" value="P:regulation of DNA-templated transcription"/>
    <property type="evidence" value="ECO:0007669"/>
    <property type="project" value="InterPro"/>
</dbReference>
<dbReference type="GO" id="GO:0005634">
    <property type="term" value="C:nucleus"/>
    <property type="evidence" value="ECO:0007669"/>
    <property type="project" value="UniProtKB-SubCell"/>
</dbReference>
<dbReference type="EMBL" id="JAYWIO010000002">
    <property type="protein sequence ID" value="KAK7282335.1"/>
    <property type="molecule type" value="Genomic_DNA"/>
</dbReference>
<proteinExistence type="predicted"/>